<reference evidence="3" key="1">
    <citation type="journal article" date="2019" name="Int. J. Syst. Evol. Microbiol.">
        <title>The Global Catalogue of Microorganisms (GCM) 10K type strain sequencing project: providing services to taxonomists for standard genome sequencing and annotation.</title>
        <authorList>
            <consortium name="The Broad Institute Genomics Platform"/>
            <consortium name="The Broad Institute Genome Sequencing Center for Infectious Disease"/>
            <person name="Wu L."/>
            <person name="Ma J."/>
        </authorList>
    </citation>
    <scope>NUCLEOTIDE SEQUENCE [LARGE SCALE GENOMIC DNA]</scope>
    <source>
        <strain evidence="3">CCUG 55328</strain>
    </source>
</reference>
<dbReference type="Pfam" id="PF00561">
    <property type="entry name" value="Abhydrolase_1"/>
    <property type="match status" value="1"/>
</dbReference>
<dbReference type="EMBL" id="JBHTKR010000009">
    <property type="protein sequence ID" value="MFD1196605.1"/>
    <property type="molecule type" value="Genomic_DNA"/>
</dbReference>
<dbReference type="GO" id="GO:0016787">
    <property type="term" value="F:hydrolase activity"/>
    <property type="evidence" value="ECO:0007669"/>
    <property type="project" value="UniProtKB-KW"/>
</dbReference>
<proteinExistence type="predicted"/>
<keyword evidence="3" id="KW-1185">Reference proteome</keyword>
<accession>A0ABW3THE9</accession>
<gene>
    <name evidence="2" type="primary">bchO</name>
    <name evidence="2" type="ORF">ACFQ3C_18210</name>
</gene>
<dbReference type="Proteomes" id="UP001597151">
    <property type="component" value="Unassembled WGS sequence"/>
</dbReference>
<evidence type="ECO:0000313" key="2">
    <source>
        <dbReference type="EMBL" id="MFD1196605.1"/>
    </source>
</evidence>
<dbReference type="PRINTS" id="PR00111">
    <property type="entry name" value="ABHYDROLASE"/>
</dbReference>
<dbReference type="PANTHER" id="PTHR43689:SF8">
    <property type="entry name" value="ALPHA_BETA-HYDROLASES SUPERFAMILY PROTEIN"/>
    <property type="match status" value="1"/>
</dbReference>
<dbReference type="InterPro" id="IPR017497">
    <property type="entry name" value="BchO"/>
</dbReference>
<organism evidence="2 3">
    <name type="scientific">Seohaeicola saemankumensis</name>
    <dbReference type="NCBI Taxonomy" id="481181"/>
    <lineage>
        <taxon>Bacteria</taxon>
        <taxon>Pseudomonadati</taxon>
        <taxon>Pseudomonadota</taxon>
        <taxon>Alphaproteobacteria</taxon>
        <taxon>Rhodobacterales</taxon>
        <taxon>Roseobacteraceae</taxon>
        <taxon>Seohaeicola</taxon>
    </lineage>
</organism>
<dbReference type="SUPFAM" id="SSF53474">
    <property type="entry name" value="alpha/beta-Hydrolases"/>
    <property type="match status" value="1"/>
</dbReference>
<name>A0ABW3THE9_9RHOB</name>
<dbReference type="Gene3D" id="3.40.50.1820">
    <property type="entry name" value="alpha/beta hydrolase"/>
    <property type="match status" value="1"/>
</dbReference>
<dbReference type="InterPro" id="IPR029058">
    <property type="entry name" value="AB_hydrolase_fold"/>
</dbReference>
<dbReference type="NCBIfam" id="TIGR03056">
    <property type="entry name" value="bchO_mg_che_rel"/>
    <property type="match status" value="1"/>
</dbReference>
<dbReference type="RefSeq" id="WP_380794929.1">
    <property type="nucleotide sequence ID" value="NZ_JBHTKR010000009.1"/>
</dbReference>
<dbReference type="PANTHER" id="PTHR43689">
    <property type="entry name" value="HYDROLASE"/>
    <property type="match status" value="1"/>
</dbReference>
<comment type="caution">
    <text evidence="2">The sequence shown here is derived from an EMBL/GenBank/DDBJ whole genome shotgun (WGS) entry which is preliminary data.</text>
</comment>
<keyword evidence="2" id="KW-0378">Hydrolase</keyword>
<feature type="domain" description="AB hydrolase-1" evidence="1">
    <location>
        <begin position="35"/>
        <end position="275"/>
    </location>
</feature>
<sequence length="297" mass="32294">MDWDRDLQTWPNAALSRRVAHRPHRWHIQETGAGPTVLLIHGAGGATHSWRDVLPELATDMHVIALDLPGQGFTQLGARQRCGLDHMSSDIASLCTSQSWHPDAIIGHSAGAAIALRLSETLLSPRGQRPIVIGLNAALGHFKGVAGWLFPALAKVLALNPLTASLFVRSVAAPGRIQALIRSTGSDLDEKGMALYERLIRDRGHVEATLLMMSQWKLDRLLEDLPKIAARTILIAGTGDKAVPVETSEQAARRLPNAQHIALPGLGHLAHEESPGMICDLIKDLLQKEGVLRRNRD</sequence>
<evidence type="ECO:0000313" key="3">
    <source>
        <dbReference type="Proteomes" id="UP001597151"/>
    </source>
</evidence>
<evidence type="ECO:0000259" key="1">
    <source>
        <dbReference type="Pfam" id="PF00561"/>
    </source>
</evidence>
<protein>
    <submittedName>
        <fullName evidence="2">Alpha/beta fold hydrolase BchO</fullName>
    </submittedName>
</protein>
<dbReference type="InterPro" id="IPR000073">
    <property type="entry name" value="AB_hydrolase_1"/>
</dbReference>